<dbReference type="Pfam" id="PF21238">
    <property type="entry name" value="Pus10_C"/>
    <property type="match status" value="1"/>
</dbReference>
<feature type="domain" description="Pus10-like C-terminal" evidence="10">
    <location>
        <begin position="258"/>
        <end position="495"/>
    </location>
</feature>
<dbReference type="EC" id="5.4.99.25" evidence="2"/>
<dbReference type="InterPro" id="IPR048742">
    <property type="entry name" value="Pus10_N_euk"/>
</dbReference>
<dbReference type="GO" id="GO:0031119">
    <property type="term" value="P:tRNA pseudouridine synthesis"/>
    <property type="evidence" value="ECO:0007669"/>
    <property type="project" value="UniProtKB-ARBA"/>
</dbReference>
<dbReference type="AlphaFoldDB" id="A0AB34JQ64"/>
<evidence type="ECO:0000256" key="1">
    <source>
        <dbReference type="ARBA" id="ARBA00009652"/>
    </source>
</evidence>
<evidence type="ECO:0000313" key="11">
    <source>
        <dbReference type="EMBL" id="KAL1523580.1"/>
    </source>
</evidence>
<reference evidence="11 12" key="1">
    <citation type="journal article" date="2024" name="Science">
        <title>Giant polyketide synthase enzymes in the biosynthesis of giant marine polyether toxins.</title>
        <authorList>
            <person name="Fallon T.R."/>
            <person name="Shende V.V."/>
            <person name="Wierzbicki I.H."/>
            <person name="Pendleton A.L."/>
            <person name="Watervoot N.F."/>
            <person name="Auber R.P."/>
            <person name="Gonzalez D.J."/>
            <person name="Wisecaver J.H."/>
            <person name="Moore B.S."/>
        </authorList>
    </citation>
    <scope>NUCLEOTIDE SEQUENCE [LARGE SCALE GENOMIC DNA]</scope>
    <source>
        <strain evidence="11 12">12B1</strain>
    </source>
</reference>
<feature type="domain" description="Pus10 N-terminal eukaryotes" evidence="9">
    <location>
        <begin position="83"/>
        <end position="223"/>
    </location>
</feature>
<dbReference type="InterPro" id="IPR020103">
    <property type="entry name" value="PsdUridine_synth_cat_dom_sf"/>
</dbReference>
<evidence type="ECO:0000256" key="7">
    <source>
        <dbReference type="ARBA" id="ARBA00083669"/>
    </source>
</evidence>
<dbReference type="EMBL" id="JBGBPQ010000005">
    <property type="protein sequence ID" value="KAL1523580.1"/>
    <property type="molecule type" value="Genomic_DNA"/>
</dbReference>
<dbReference type="InterPro" id="IPR048741">
    <property type="entry name" value="Pus10-like_C"/>
</dbReference>
<feature type="compositionally biased region" description="Low complexity" evidence="8">
    <location>
        <begin position="1"/>
        <end position="12"/>
    </location>
</feature>
<sequence>MASSAGDASAAAPPRPLGFPSTPSPISRAARLRAPLGACPRCALRLSGARDPSLYALPEAELLLAFSSAAPEQAPPPHPSSGCPLCAGCLHPTDSQLDALAAAARGGGFEMRTFAIAVTLPHSLAVRQRAACLHLADVGGASPAERIVELKDAFRWAVGPRLAEMLGLAYDPTSSMCFHICAFSAACEREHHEVVGGLLGRRLPSGQPVDLDSVRSVAKALSLAAADETIKASRLFPPPPCDPPCSLSLSLEPANVCVSGKYRKLSRLLPQSPWLIDGARKCASSVQECIDTHAIAAYSAASALFHSAGREDVDVRMLGGGRPFVLELVGCKRPYQSEESLAAVAELINASGLVEVSELQPCDSSLISHLIKEGEEAHRKLYRCVVWLSKPISREGVERINSIADVTLKQRTPVRVAHRRSLIVRDRIVHSANAVVLSPHFIQLDLETQAPLSSAQSTQAGTYVKEFVHGDFGRTSPSVGSILGCEADILQLDVIGLKDCGDEPRPPVREERVGPVDVEL</sequence>
<evidence type="ECO:0000256" key="6">
    <source>
        <dbReference type="ARBA" id="ARBA00079393"/>
    </source>
</evidence>
<dbReference type="FunFam" id="3.30.70.3190:FF:000001">
    <property type="entry name" value="tRNA pseudouridine synthase Pus10"/>
    <property type="match status" value="1"/>
</dbReference>
<comment type="similarity">
    <text evidence="1">Belongs to the pseudouridine synthase Pus10 family.</text>
</comment>
<keyword evidence="4" id="KW-0413">Isomerase</keyword>
<keyword evidence="3" id="KW-0819">tRNA processing</keyword>
<evidence type="ECO:0000256" key="4">
    <source>
        <dbReference type="ARBA" id="ARBA00023235"/>
    </source>
</evidence>
<comment type="caution">
    <text evidence="11">The sequence shown here is derived from an EMBL/GenBank/DDBJ whole genome shotgun (WGS) entry which is preliminary data.</text>
</comment>
<evidence type="ECO:0000259" key="10">
    <source>
        <dbReference type="Pfam" id="PF21238"/>
    </source>
</evidence>
<feature type="region of interest" description="Disordered" evidence="8">
    <location>
        <begin position="501"/>
        <end position="520"/>
    </location>
</feature>
<dbReference type="PANTHER" id="PTHR21568:SF0">
    <property type="entry name" value="TRNA PSEUDOURIDINE SYNTHASE PUS10"/>
    <property type="match status" value="1"/>
</dbReference>
<dbReference type="InterPro" id="IPR039894">
    <property type="entry name" value="Pus10-like"/>
</dbReference>
<dbReference type="FunFam" id="3.30.70.2510:FF:000001">
    <property type="entry name" value="tRNA pseudouridine synthase Pus10"/>
    <property type="match status" value="1"/>
</dbReference>
<gene>
    <name evidence="11" type="ORF">AB1Y20_018516</name>
</gene>
<evidence type="ECO:0000256" key="2">
    <source>
        <dbReference type="ARBA" id="ARBA00012787"/>
    </source>
</evidence>
<evidence type="ECO:0000259" key="9">
    <source>
        <dbReference type="Pfam" id="PF21237"/>
    </source>
</evidence>
<dbReference type="Proteomes" id="UP001515480">
    <property type="component" value="Unassembled WGS sequence"/>
</dbReference>
<feature type="compositionally biased region" description="Basic and acidic residues" evidence="8">
    <location>
        <begin position="501"/>
        <end position="514"/>
    </location>
</feature>
<proteinExistence type="inferred from homology"/>
<protein>
    <recommendedName>
        <fullName evidence="2">tRNA pseudouridine(55) synthase</fullName>
        <ecNumber evidence="2">5.4.99.25</ecNumber>
    </recommendedName>
    <alternativeName>
        <fullName evidence="7">tRNA pseudouridine 55 synthase</fullName>
    </alternativeName>
    <alternativeName>
        <fullName evidence="5">tRNA pseudouridylate synthase</fullName>
    </alternativeName>
    <alternativeName>
        <fullName evidence="6">tRNA-uridine isomerase</fullName>
    </alternativeName>
</protein>
<dbReference type="Pfam" id="PF21237">
    <property type="entry name" value="Pus10_N_euk"/>
    <property type="match status" value="1"/>
</dbReference>
<evidence type="ECO:0000313" key="12">
    <source>
        <dbReference type="Proteomes" id="UP001515480"/>
    </source>
</evidence>
<organism evidence="11 12">
    <name type="scientific">Prymnesium parvum</name>
    <name type="common">Toxic golden alga</name>
    <dbReference type="NCBI Taxonomy" id="97485"/>
    <lineage>
        <taxon>Eukaryota</taxon>
        <taxon>Haptista</taxon>
        <taxon>Haptophyta</taxon>
        <taxon>Prymnesiophyceae</taxon>
        <taxon>Prymnesiales</taxon>
        <taxon>Prymnesiaceae</taxon>
        <taxon>Prymnesium</taxon>
    </lineage>
</organism>
<evidence type="ECO:0000256" key="3">
    <source>
        <dbReference type="ARBA" id="ARBA00022694"/>
    </source>
</evidence>
<dbReference type="Gene3D" id="3.30.70.2510">
    <property type="match status" value="1"/>
</dbReference>
<keyword evidence="12" id="KW-1185">Reference proteome</keyword>
<evidence type="ECO:0000256" key="5">
    <source>
        <dbReference type="ARBA" id="ARBA00075270"/>
    </source>
</evidence>
<dbReference type="Gene3D" id="3.30.70.3190">
    <property type="match status" value="1"/>
</dbReference>
<feature type="region of interest" description="Disordered" evidence="8">
    <location>
        <begin position="1"/>
        <end position="24"/>
    </location>
</feature>
<dbReference type="PANTHER" id="PTHR21568">
    <property type="entry name" value="TRNA PSEUDOURIDINE SYNTHASE PUS10"/>
    <property type="match status" value="1"/>
</dbReference>
<evidence type="ECO:0000256" key="8">
    <source>
        <dbReference type="SAM" id="MobiDB-lite"/>
    </source>
</evidence>
<accession>A0AB34JQ64</accession>
<dbReference type="GO" id="GO:0160148">
    <property type="term" value="F:tRNA pseudouridine(55) synthase activity"/>
    <property type="evidence" value="ECO:0007669"/>
    <property type="project" value="UniProtKB-EC"/>
</dbReference>
<dbReference type="GO" id="GO:0003723">
    <property type="term" value="F:RNA binding"/>
    <property type="evidence" value="ECO:0007669"/>
    <property type="project" value="InterPro"/>
</dbReference>
<name>A0AB34JQ64_PRYPA</name>
<dbReference type="SUPFAM" id="SSF55120">
    <property type="entry name" value="Pseudouridine synthase"/>
    <property type="match status" value="1"/>
</dbReference>